<comment type="subcellular location">
    <subcellularLocation>
        <location evidence="5">Cytoplasm</location>
        <location evidence="5">Cytoskeleton</location>
        <location evidence="5">Microtubule organizing center</location>
    </subcellularLocation>
</comment>
<comment type="similarity">
    <text evidence="1 5">Belongs to the TUBGCP family.</text>
</comment>
<evidence type="ECO:0000259" key="7">
    <source>
        <dbReference type="Pfam" id="PF17681"/>
    </source>
</evidence>
<dbReference type="GO" id="GO:0000922">
    <property type="term" value="C:spindle pole"/>
    <property type="evidence" value="ECO:0007669"/>
    <property type="project" value="InterPro"/>
</dbReference>
<dbReference type="PANTHER" id="PTHR19302:SF33">
    <property type="entry name" value="GAMMA-TUBULIN COMPLEX COMPONENT 5"/>
    <property type="match status" value="1"/>
</dbReference>
<dbReference type="GO" id="GO:0000278">
    <property type="term" value="P:mitotic cell cycle"/>
    <property type="evidence" value="ECO:0007669"/>
    <property type="project" value="TreeGrafter"/>
</dbReference>
<dbReference type="PANTHER" id="PTHR19302">
    <property type="entry name" value="GAMMA TUBULIN COMPLEX PROTEIN"/>
    <property type="match status" value="1"/>
</dbReference>
<evidence type="ECO:0000313" key="8">
    <source>
        <dbReference type="EMBL" id="KAI8043200.1"/>
    </source>
</evidence>
<dbReference type="InterPro" id="IPR007259">
    <property type="entry name" value="GCP"/>
</dbReference>
<feature type="domain" description="Gamma tubulin complex component C-terminal" evidence="6">
    <location>
        <begin position="500"/>
        <end position="799"/>
    </location>
</feature>
<dbReference type="AlphaFoldDB" id="A0A9P9YUL5"/>
<evidence type="ECO:0000256" key="5">
    <source>
        <dbReference type="RuleBase" id="RU363050"/>
    </source>
</evidence>
<dbReference type="GO" id="GO:0043015">
    <property type="term" value="F:gamma-tubulin binding"/>
    <property type="evidence" value="ECO:0007669"/>
    <property type="project" value="InterPro"/>
</dbReference>
<sequence length="827" mass="97290">KETNPEERTVHDAREALFMRLYKELLEIEPDEELRNGYLKICHELFDSGHPKLKGREKSLSCRVELIDRLHAQAQNILHCLTEMHQRHIIAAPRVVIKTFKSNPAYQWNPHEPNAPDFYEQLDQFYEITGQTMDIDVYSIESRVSLIVNRIRKKMPRDISYSDWMLAVGKCKVEQLLTRDEKIAYEALRFQSRDRGDQDLSTESRFTDALHGMMGYESPHLKVSSLTGWLQLRSPHHQESISESYLLLTLGHLGYLYRSLREQLVVLGQQGETGSALRECLQKELQNFQQFYELRKQEPSSLLALHWKTRGYQLHFQWLLGVLHRIQSKKSIVVSLNEESRRRIGSQRNLMVKWLNVASQPLITKLYHWLLSGQLSASDYDDFPIERCTTAGIDDFWQKRYRVRKSFSTFLDPHLTETLISVGKTLAYTKKFLGLSLDISLISKELLYSLIDAFDHFYRYGDQEPLYEIVHKLHFEISNEVLTLQEIKPNPQDLFFQIHKYSMLTDSKFTRGFFEVFEPILEEPASCFNIELFNQIKDQMLHQPIPSFYIDKAKGDGAKCWSLLVLRWNFPNHWRALLGEDVKEYDAIFGGLWRFNYVNYVLGKRIVRQQLHFQNRIDLKYFEGLEGTNRCFVHLINIVLRVMKVLRHFFLSDILEPAFAKLLLACNKANSLDDILEANRTYLKTIKLGSLQTKALRKSNQYLDKLYGLVLNLDHQQQKFHRLTQILLDYVMEAGVSNSSSYKGRIQEFRWSCESYTDFIKDLEEKFHLAMVNFLFSLHLSDEPSLRLLALRLDPKSYYTYKDARLGLVQMFEFKRKARKRCSEDSS</sequence>
<reference evidence="8" key="1">
    <citation type="journal article" date="2023" name="Genome Biol. Evol.">
        <title>Long-read-based Genome Assembly of Drosophila gunungcola Reveals Fewer Chemosensory Genes in Flower-breeding Species.</title>
        <authorList>
            <person name="Negi A."/>
            <person name="Liao B.Y."/>
            <person name="Yeh S.D."/>
        </authorList>
    </citation>
    <scope>NUCLEOTIDE SEQUENCE</scope>
    <source>
        <strain evidence="8">Sukarami</strain>
    </source>
</reference>
<keyword evidence="2 5" id="KW-0963">Cytoplasm</keyword>
<dbReference type="Proteomes" id="UP001059596">
    <property type="component" value="Unassembled WGS sequence"/>
</dbReference>
<dbReference type="GO" id="GO:0051321">
    <property type="term" value="P:meiotic cell cycle"/>
    <property type="evidence" value="ECO:0007669"/>
    <property type="project" value="TreeGrafter"/>
</dbReference>
<organism evidence="8 9">
    <name type="scientific">Drosophila gunungcola</name>
    <name type="common">fruit fly</name>
    <dbReference type="NCBI Taxonomy" id="103775"/>
    <lineage>
        <taxon>Eukaryota</taxon>
        <taxon>Metazoa</taxon>
        <taxon>Ecdysozoa</taxon>
        <taxon>Arthropoda</taxon>
        <taxon>Hexapoda</taxon>
        <taxon>Insecta</taxon>
        <taxon>Pterygota</taxon>
        <taxon>Neoptera</taxon>
        <taxon>Endopterygota</taxon>
        <taxon>Diptera</taxon>
        <taxon>Brachycera</taxon>
        <taxon>Muscomorpha</taxon>
        <taxon>Ephydroidea</taxon>
        <taxon>Drosophilidae</taxon>
        <taxon>Drosophila</taxon>
        <taxon>Sophophora</taxon>
    </lineage>
</organism>
<evidence type="ECO:0000256" key="2">
    <source>
        <dbReference type="ARBA" id="ARBA00022490"/>
    </source>
</evidence>
<evidence type="ECO:0000256" key="1">
    <source>
        <dbReference type="ARBA" id="ARBA00010337"/>
    </source>
</evidence>
<keyword evidence="3 5" id="KW-0493">Microtubule</keyword>
<name>A0A9P9YUL5_9MUSC</name>
<proteinExistence type="inferred from homology"/>
<dbReference type="GO" id="GO:0000930">
    <property type="term" value="C:gamma-tubulin complex"/>
    <property type="evidence" value="ECO:0007669"/>
    <property type="project" value="TreeGrafter"/>
</dbReference>
<dbReference type="InterPro" id="IPR040457">
    <property type="entry name" value="GCP_C"/>
</dbReference>
<comment type="caution">
    <text evidence="8">The sequence shown here is derived from an EMBL/GenBank/DDBJ whole genome shotgun (WGS) entry which is preliminary data.</text>
</comment>
<dbReference type="GO" id="GO:0007020">
    <property type="term" value="P:microtubule nucleation"/>
    <property type="evidence" value="ECO:0007669"/>
    <property type="project" value="InterPro"/>
</dbReference>
<feature type="domain" description="Gamma tubulin complex component protein N-terminal" evidence="7">
    <location>
        <begin position="208"/>
        <end position="483"/>
    </location>
</feature>
<evidence type="ECO:0000256" key="3">
    <source>
        <dbReference type="ARBA" id="ARBA00022701"/>
    </source>
</evidence>
<dbReference type="Pfam" id="PF04130">
    <property type="entry name" value="GCP_C_terminal"/>
    <property type="match status" value="1"/>
</dbReference>
<protein>
    <recommendedName>
        <fullName evidence="5">Gamma-tubulin complex component</fullName>
    </recommendedName>
</protein>
<keyword evidence="4 5" id="KW-0206">Cytoskeleton</keyword>
<accession>A0A9P9YUL5</accession>
<dbReference type="Pfam" id="PF17681">
    <property type="entry name" value="GCP_N_terminal"/>
    <property type="match status" value="1"/>
</dbReference>
<dbReference type="GO" id="GO:0005874">
    <property type="term" value="C:microtubule"/>
    <property type="evidence" value="ECO:0007669"/>
    <property type="project" value="UniProtKB-KW"/>
</dbReference>
<feature type="non-terminal residue" evidence="8">
    <location>
        <position position="1"/>
    </location>
</feature>
<dbReference type="EMBL" id="JAMKOV010000002">
    <property type="protein sequence ID" value="KAI8043200.1"/>
    <property type="molecule type" value="Genomic_DNA"/>
</dbReference>
<evidence type="ECO:0000259" key="6">
    <source>
        <dbReference type="Pfam" id="PF04130"/>
    </source>
</evidence>
<dbReference type="InterPro" id="IPR042241">
    <property type="entry name" value="GCP_C_sf"/>
</dbReference>
<dbReference type="GO" id="GO:0031122">
    <property type="term" value="P:cytoplasmic microtubule organization"/>
    <property type="evidence" value="ECO:0007669"/>
    <property type="project" value="TreeGrafter"/>
</dbReference>
<dbReference type="Gene3D" id="1.20.120.1900">
    <property type="entry name" value="Gamma-tubulin complex, C-terminal domain"/>
    <property type="match status" value="1"/>
</dbReference>
<evidence type="ECO:0000313" key="9">
    <source>
        <dbReference type="Proteomes" id="UP001059596"/>
    </source>
</evidence>
<dbReference type="GO" id="GO:0051225">
    <property type="term" value="P:spindle assembly"/>
    <property type="evidence" value="ECO:0007669"/>
    <property type="project" value="TreeGrafter"/>
</dbReference>
<keyword evidence="9" id="KW-1185">Reference proteome</keyword>
<dbReference type="InterPro" id="IPR041470">
    <property type="entry name" value="GCP_N"/>
</dbReference>
<dbReference type="GO" id="GO:0051011">
    <property type="term" value="F:microtubule minus-end binding"/>
    <property type="evidence" value="ECO:0007669"/>
    <property type="project" value="TreeGrafter"/>
</dbReference>
<gene>
    <name evidence="8" type="ORF">M5D96_004527</name>
</gene>
<evidence type="ECO:0000256" key="4">
    <source>
        <dbReference type="ARBA" id="ARBA00023212"/>
    </source>
</evidence>